<dbReference type="STRING" id="1464122.SAMN05421737_10160"/>
<proteinExistence type="inferred from homology"/>
<name>A0A1G6GHA2_9BACI</name>
<reference evidence="11" key="1">
    <citation type="submission" date="2016-09" db="EMBL/GenBank/DDBJ databases">
        <authorList>
            <person name="Varghese N."/>
            <person name="Submissions S."/>
        </authorList>
    </citation>
    <scope>NUCLEOTIDE SEQUENCE [LARGE SCALE GENOMIC DNA]</scope>
    <source>
        <strain evidence="11">25nlg</strain>
    </source>
</reference>
<dbReference type="GO" id="GO:0006730">
    <property type="term" value="P:one-carbon metabolic process"/>
    <property type="evidence" value="ECO:0007669"/>
    <property type="project" value="UniProtKB-KW"/>
</dbReference>
<organism evidence="10 11">
    <name type="scientific">Shouchella lonarensis</name>
    <dbReference type="NCBI Taxonomy" id="1464122"/>
    <lineage>
        <taxon>Bacteria</taxon>
        <taxon>Bacillati</taxon>
        <taxon>Bacillota</taxon>
        <taxon>Bacilli</taxon>
        <taxon>Bacillales</taxon>
        <taxon>Bacillaceae</taxon>
        <taxon>Shouchella</taxon>
    </lineage>
</organism>
<dbReference type="Pfam" id="PF00186">
    <property type="entry name" value="DHFR_1"/>
    <property type="match status" value="1"/>
</dbReference>
<evidence type="ECO:0000256" key="3">
    <source>
        <dbReference type="ARBA" id="ARBA00012856"/>
    </source>
</evidence>
<dbReference type="GO" id="GO:0005829">
    <property type="term" value="C:cytosol"/>
    <property type="evidence" value="ECO:0007669"/>
    <property type="project" value="TreeGrafter"/>
</dbReference>
<gene>
    <name evidence="10" type="ORF">SAMN05421737_10160</name>
</gene>
<dbReference type="UniPathway" id="UPA00077">
    <property type="reaction ID" value="UER00158"/>
</dbReference>
<dbReference type="InterPro" id="IPR012259">
    <property type="entry name" value="DHFR"/>
</dbReference>
<dbReference type="GO" id="GO:0004146">
    <property type="term" value="F:dihydrofolate reductase activity"/>
    <property type="evidence" value="ECO:0007669"/>
    <property type="project" value="UniProtKB-EC"/>
</dbReference>
<evidence type="ECO:0000256" key="6">
    <source>
        <dbReference type="ARBA" id="ARBA00023002"/>
    </source>
</evidence>
<dbReference type="EC" id="1.5.1.3" evidence="3 8"/>
<evidence type="ECO:0000313" key="10">
    <source>
        <dbReference type="EMBL" id="SDB81381.1"/>
    </source>
</evidence>
<evidence type="ECO:0000256" key="4">
    <source>
        <dbReference type="ARBA" id="ARBA00022563"/>
    </source>
</evidence>
<dbReference type="GO" id="GO:0046654">
    <property type="term" value="P:tetrahydrofolate biosynthetic process"/>
    <property type="evidence" value="ECO:0007669"/>
    <property type="project" value="UniProtKB-UniPathway"/>
</dbReference>
<dbReference type="OrthoDB" id="9804315at2"/>
<comment type="function">
    <text evidence="7 8">Key enzyme in folate metabolism. Catalyzes an essential reaction for de novo glycine and purine synthesis, and for DNA precursor synthesis.</text>
</comment>
<dbReference type="FunFam" id="3.40.430.10:FF:000001">
    <property type="entry name" value="Dihydrofolate reductase"/>
    <property type="match status" value="1"/>
</dbReference>
<dbReference type="InterPro" id="IPR024072">
    <property type="entry name" value="DHFR-like_dom_sf"/>
</dbReference>
<dbReference type="GO" id="GO:0046655">
    <property type="term" value="P:folic acid metabolic process"/>
    <property type="evidence" value="ECO:0007669"/>
    <property type="project" value="TreeGrafter"/>
</dbReference>
<evidence type="ECO:0000256" key="2">
    <source>
        <dbReference type="ARBA" id="ARBA00009539"/>
    </source>
</evidence>
<evidence type="ECO:0000256" key="7">
    <source>
        <dbReference type="ARBA" id="ARBA00025067"/>
    </source>
</evidence>
<comment type="catalytic activity">
    <reaction evidence="8">
        <text>(6S)-5,6,7,8-tetrahydrofolate + NADP(+) = 7,8-dihydrofolate + NADPH + H(+)</text>
        <dbReference type="Rhea" id="RHEA:15009"/>
        <dbReference type="ChEBI" id="CHEBI:15378"/>
        <dbReference type="ChEBI" id="CHEBI:57451"/>
        <dbReference type="ChEBI" id="CHEBI:57453"/>
        <dbReference type="ChEBI" id="CHEBI:57783"/>
        <dbReference type="ChEBI" id="CHEBI:58349"/>
        <dbReference type="EC" id="1.5.1.3"/>
    </reaction>
</comment>
<keyword evidence="4 8" id="KW-0554">One-carbon metabolism</keyword>
<sequence>MISFIYARDKKGIIGNGNQLPWHLPADLRHFKLTTVGKTILMGRKTFTSIGAKPLPQRRNVVLTRDRSFSADGVDVVHTVAEIRALAKEETLYVIGGAEVFALLWDDCDQHIVTVIDHEFVGDTFVPMLDENEWHVTDVVHGVTDEKNRYPYEFRTYMRKQRADVRI</sequence>
<comment type="pathway">
    <text evidence="1 8">Cofactor biosynthesis; tetrahydrofolate biosynthesis; 5,6,7,8-tetrahydrofolate from 7,8-dihydrofolate: step 1/1.</text>
</comment>
<keyword evidence="11" id="KW-1185">Reference proteome</keyword>
<dbReference type="GO" id="GO:0070401">
    <property type="term" value="F:NADP+ binding"/>
    <property type="evidence" value="ECO:0007669"/>
    <property type="project" value="UniProtKB-ARBA"/>
</dbReference>
<dbReference type="InterPro" id="IPR001796">
    <property type="entry name" value="DHFR_dom"/>
</dbReference>
<dbReference type="RefSeq" id="WP_090774318.1">
    <property type="nucleotide sequence ID" value="NZ_FMYM01000001.1"/>
</dbReference>
<dbReference type="PIRSF" id="PIRSF000194">
    <property type="entry name" value="DHFR"/>
    <property type="match status" value="1"/>
</dbReference>
<dbReference type="PANTHER" id="PTHR48069:SF3">
    <property type="entry name" value="DIHYDROFOLATE REDUCTASE"/>
    <property type="match status" value="1"/>
</dbReference>
<comment type="similarity">
    <text evidence="2 8">Belongs to the dihydrofolate reductase family.</text>
</comment>
<evidence type="ECO:0000256" key="1">
    <source>
        <dbReference type="ARBA" id="ARBA00004903"/>
    </source>
</evidence>
<dbReference type="Proteomes" id="UP000242662">
    <property type="component" value="Unassembled WGS sequence"/>
</dbReference>
<protein>
    <recommendedName>
        <fullName evidence="3 8">Dihydrofolate reductase</fullName>
        <ecNumber evidence="3 8">1.5.1.3</ecNumber>
    </recommendedName>
</protein>
<evidence type="ECO:0000256" key="8">
    <source>
        <dbReference type="PIRNR" id="PIRNR000194"/>
    </source>
</evidence>
<keyword evidence="6 8" id="KW-0560">Oxidoreductase</keyword>
<evidence type="ECO:0000313" key="11">
    <source>
        <dbReference type="Proteomes" id="UP000242662"/>
    </source>
</evidence>
<evidence type="ECO:0000259" key="9">
    <source>
        <dbReference type="PROSITE" id="PS51330"/>
    </source>
</evidence>
<feature type="domain" description="DHFR" evidence="9">
    <location>
        <begin position="1"/>
        <end position="159"/>
    </location>
</feature>
<dbReference type="PRINTS" id="PR00070">
    <property type="entry name" value="DHFR"/>
</dbReference>
<dbReference type="Gene3D" id="3.40.430.10">
    <property type="entry name" value="Dihydrofolate Reductase, subunit A"/>
    <property type="match status" value="1"/>
</dbReference>
<keyword evidence="5 8" id="KW-0521">NADP</keyword>
<dbReference type="PANTHER" id="PTHR48069">
    <property type="entry name" value="DIHYDROFOLATE REDUCTASE"/>
    <property type="match status" value="1"/>
</dbReference>
<dbReference type="AlphaFoldDB" id="A0A1G6GHA2"/>
<dbReference type="SUPFAM" id="SSF53597">
    <property type="entry name" value="Dihydrofolate reductase-like"/>
    <property type="match status" value="1"/>
</dbReference>
<dbReference type="CDD" id="cd00209">
    <property type="entry name" value="DHFR"/>
    <property type="match status" value="1"/>
</dbReference>
<accession>A0A1G6GHA2</accession>
<evidence type="ECO:0000256" key="5">
    <source>
        <dbReference type="ARBA" id="ARBA00022857"/>
    </source>
</evidence>
<dbReference type="EMBL" id="FMYM01000001">
    <property type="protein sequence ID" value="SDB81381.1"/>
    <property type="molecule type" value="Genomic_DNA"/>
</dbReference>
<dbReference type="PROSITE" id="PS51330">
    <property type="entry name" value="DHFR_2"/>
    <property type="match status" value="1"/>
</dbReference>
<dbReference type="GO" id="GO:0046452">
    <property type="term" value="P:dihydrofolate metabolic process"/>
    <property type="evidence" value="ECO:0007669"/>
    <property type="project" value="TreeGrafter"/>
</dbReference>